<dbReference type="eggNOG" id="arCOG01665">
    <property type="taxonomic scope" value="Archaea"/>
</dbReference>
<dbReference type="SUPFAM" id="SSF143011">
    <property type="entry name" value="RelE-like"/>
    <property type="match status" value="1"/>
</dbReference>
<dbReference type="RefSeq" id="WP_011449659.1">
    <property type="nucleotide sequence ID" value="NC_007796.1"/>
</dbReference>
<dbReference type="EnsemblBacteria" id="ABD42403">
    <property type="protein sequence ID" value="ABD42403"/>
    <property type="gene ID" value="Mhun_2708"/>
</dbReference>
<sequence>MQIRIEDRAKEFIRGLPEKDRRIIGEHIEELIHHPHARWNIKRLKTKKPHWRMHISWKYTLFYSIDADMILIEKIMTIEQAHKKYGKI</sequence>
<dbReference type="PANTHER" id="PTHR38813:SF1">
    <property type="entry name" value="TOXIN RELE1-RELATED"/>
    <property type="match status" value="1"/>
</dbReference>
<dbReference type="STRING" id="323259.Mhun_2708"/>
<dbReference type="InterPro" id="IPR035093">
    <property type="entry name" value="RelE/ParE_toxin_dom_sf"/>
</dbReference>
<dbReference type="AlphaFoldDB" id="Q2FTD8"/>
<dbReference type="Proteomes" id="UP000001941">
    <property type="component" value="Chromosome"/>
</dbReference>
<dbReference type="HOGENOM" id="CLU_155761_2_1_2"/>
<accession>Q2FTD8</accession>
<dbReference type="InterPro" id="IPR052747">
    <property type="entry name" value="TA_system_RelE_toxin"/>
</dbReference>
<dbReference type="OrthoDB" id="228407at2157"/>
<dbReference type="Gene3D" id="3.30.2310.20">
    <property type="entry name" value="RelE-like"/>
    <property type="match status" value="1"/>
</dbReference>
<organism evidence="1 2">
    <name type="scientific">Methanospirillum hungatei JF-1 (strain ATCC 27890 / DSM 864 / NBRC 100397 / JF-1)</name>
    <dbReference type="NCBI Taxonomy" id="323259"/>
    <lineage>
        <taxon>Archaea</taxon>
        <taxon>Methanobacteriati</taxon>
        <taxon>Methanobacteriota</taxon>
        <taxon>Stenosarchaea group</taxon>
        <taxon>Methanomicrobia</taxon>
        <taxon>Methanomicrobiales</taxon>
        <taxon>Methanospirillaceae</taxon>
        <taxon>Methanospirillum</taxon>
    </lineage>
</organism>
<dbReference type="KEGG" id="mhu:Mhun_2708"/>
<protein>
    <recommendedName>
        <fullName evidence="3">Plasmid stabilization system</fullName>
    </recommendedName>
</protein>
<keyword evidence="2" id="KW-1185">Reference proteome</keyword>
<dbReference type="EMBL" id="CP000254">
    <property type="protein sequence ID" value="ABD42403.1"/>
    <property type="molecule type" value="Genomic_DNA"/>
</dbReference>
<dbReference type="InParanoid" id="Q2FTD8"/>
<evidence type="ECO:0008006" key="3">
    <source>
        <dbReference type="Google" id="ProtNLM"/>
    </source>
</evidence>
<evidence type="ECO:0000313" key="2">
    <source>
        <dbReference type="Proteomes" id="UP000001941"/>
    </source>
</evidence>
<dbReference type="PANTHER" id="PTHR38813">
    <property type="match status" value="1"/>
</dbReference>
<dbReference type="GeneID" id="3925195"/>
<evidence type="ECO:0000313" key="1">
    <source>
        <dbReference type="EMBL" id="ABD42403.1"/>
    </source>
</evidence>
<reference evidence="2" key="1">
    <citation type="journal article" date="2016" name="Stand. Genomic Sci.">
        <title>Complete genome sequence of Methanospirillum hungatei type strain JF1.</title>
        <authorList>
            <person name="Gunsalus R.P."/>
            <person name="Cook L.E."/>
            <person name="Crable B."/>
            <person name="Rohlin L."/>
            <person name="McDonald E."/>
            <person name="Mouttaki H."/>
            <person name="Sieber J.R."/>
            <person name="Poweleit N."/>
            <person name="Zhou H."/>
            <person name="Lapidus A.L."/>
            <person name="Daligault H.E."/>
            <person name="Land M."/>
            <person name="Gilna P."/>
            <person name="Ivanova N."/>
            <person name="Kyrpides N."/>
            <person name="Culley D.E."/>
            <person name="McInerney M.J."/>
        </authorList>
    </citation>
    <scope>NUCLEOTIDE SEQUENCE [LARGE SCALE GENOMIC DNA]</scope>
    <source>
        <strain evidence="2">ATCC 27890 / DSM 864 / NBRC 100397 / JF-1</strain>
    </source>
</reference>
<proteinExistence type="predicted"/>
<name>Q2FTD8_METHJ</name>
<gene>
    <name evidence="1" type="ordered locus">Mhun_2708</name>
</gene>